<dbReference type="InterPro" id="IPR011990">
    <property type="entry name" value="TPR-like_helical_dom_sf"/>
</dbReference>
<dbReference type="Gramene" id="RZC82103">
    <property type="protein sequence ID" value="RZC82103"/>
    <property type="gene ID" value="C5167_044887"/>
</dbReference>
<dbReference type="InterPro" id="IPR002401">
    <property type="entry name" value="Cyt_P450_E_grp-I"/>
</dbReference>
<evidence type="ECO:0000313" key="3">
    <source>
        <dbReference type="Proteomes" id="UP000316621"/>
    </source>
</evidence>
<dbReference type="Pfam" id="PF00067">
    <property type="entry name" value="p450"/>
    <property type="match status" value="1"/>
</dbReference>
<dbReference type="GO" id="GO:0016705">
    <property type="term" value="F:oxidoreductase activity, acting on paired donors, with incorporation or reduction of molecular oxygen"/>
    <property type="evidence" value="ECO:0007669"/>
    <property type="project" value="InterPro"/>
</dbReference>
<dbReference type="STRING" id="3469.A0A4Y7L9F1"/>
<keyword evidence="3" id="KW-1185">Reference proteome</keyword>
<dbReference type="SUPFAM" id="SSF48264">
    <property type="entry name" value="Cytochrome P450"/>
    <property type="match status" value="1"/>
</dbReference>
<feature type="repeat" description="TPR" evidence="1">
    <location>
        <begin position="48"/>
        <end position="81"/>
    </location>
</feature>
<dbReference type="Proteomes" id="UP000316621">
    <property type="component" value="Chromosome 11"/>
</dbReference>
<dbReference type="InterPro" id="IPR001128">
    <property type="entry name" value="Cyt_P450"/>
</dbReference>
<proteinExistence type="predicted"/>
<dbReference type="GO" id="GO:0033075">
    <property type="term" value="P:isoquinoline alkaloid biosynthetic process"/>
    <property type="evidence" value="ECO:0007669"/>
    <property type="project" value="UniProtKB-ARBA"/>
</dbReference>
<dbReference type="Gene3D" id="1.10.630.10">
    <property type="entry name" value="Cytochrome P450"/>
    <property type="match status" value="1"/>
</dbReference>
<dbReference type="GO" id="GO:0020037">
    <property type="term" value="F:heme binding"/>
    <property type="evidence" value="ECO:0007669"/>
    <property type="project" value="InterPro"/>
</dbReference>
<dbReference type="Gene3D" id="1.25.40.10">
    <property type="entry name" value="Tetratricopeptide repeat domain"/>
    <property type="match status" value="1"/>
</dbReference>
<sequence>MEASQLETGELQNVLRRIENAMEKCKKENYSEALNVYHEPVKEEPRDFRPYLCQGTIYILLRKTEEAAKSFEKYQKLVPKDHPYHRYFEDNMMATKDIMKAGTDTSAVSTEWALGELSNHPNMLQKAREEIN</sequence>
<dbReference type="GO" id="GO:0005506">
    <property type="term" value="F:iron ion binding"/>
    <property type="evidence" value="ECO:0007669"/>
    <property type="project" value="InterPro"/>
</dbReference>
<dbReference type="EMBL" id="CM010725">
    <property type="protein sequence ID" value="RZC82103.1"/>
    <property type="molecule type" value="Genomic_DNA"/>
</dbReference>
<evidence type="ECO:0000256" key="1">
    <source>
        <dbReference type="PROSITE-ProRule" id="PRU00339"/>
    </source>
</evidence>
<dbReference type="GO" id="GO:0004497">
    <property type="term" value="F:monooxygenase activity"/>
    <property type="evidence" value="ECO:0007669"/>
    <property type="project" value="InterPro"/>
</dbReference>
<dbReference type="PRINTS" id="PR00463">
    <property type="entry name" value="EP450I"/>
</dbReference>
<protein>
    <submittedName>
        <fullName evidence="2">Uncharacterized protein</fullName>
    </submittedName>
</protein>
<gene>
    <name evidence="2" type="ORF">C5167_044887</name>
</gene>
<reference evidence="2 3" key="1">
    <citation type="journal article" date="2018" name="Science">
        <title>The opium poppy genome and morphinan production.</title>
        <authorList>
            <person name="Guo L."/>
            <person name="Winzer T."/>
            <person name="Yang X."/>
            <person name="Li Y."/>
            <person name="Ning Z."/>
            <person name="He Z."/>
            <person name="Teodor R."/>
            <person name="Lu Y."/>
            <person name="Bowser T.A."/>
            <person name="Graham I.A."/>
            <person name="Ye K."/>
        </authorList>
    </citation>
    <scope>NUCLEOTIDE SEQUENCE [LARGE SCALE GENOMIC DNA]</scope>
    <source>
        <strain evidence="3">cv. HN1</strain>
        <tissue evidence="2">Leaves</tissue>
    </source>
</reference>
<accession>A0A4Y7L9F1</accession>
<evidence type="ECO:0000313" key="2">
    <source>
        <dbReference type="EMBL" id="RZC82103.1"/>
    </source>
</evidence>
<keyword evidence="1" id="KW-0802">TPR repeat</keyword>
<dbReference type="SUPFAM" id="SSF48452">
    <property type="entry name" value="TPR-like"/>
    <property type="match status" value="1"/>
</dbReference>
<dbReference type="InterPro" id="IPR019734">
    <property type="entry name" value="TPR_rpt"/>
</dbReference>
<name>A0A4Y7L9F1_PAPSO</name>
<dbReference type="InterPro" id="IPR036396">
    <property type="entry name" value="Cyt_P450_sf"/>
</dbReference>
<organism evidence="2 3">
    <name type="scientific">Papaver somniferum</name>
    <name type="common">Opium poppy</name>
    <dbReference type="NCBI Taxonomy" id="3469"/>
    <lineage>
        <taxon>Eukaryota</taxon>
        <taxon>Viridiplantae</taxon>
        <taxon>Streptophyta</taxon>
        <taxon>Embryophyta</taxon>
        <taxon>Tracheophyta</taxon>
        <taxon>Spermatophyta</taxon>
        <taxon>Magnoliopsida</taxon>
        <taxon>Ranunculales</taxon>
        <taxon>Papaveraceae</taxon>
        <taxon>Papaveroideae</taxon>
        <taxon>Papaver</taxon>
    </lineage>
</organism>
<dbReference type="AlphaFoldDB" id="A0A4Y7L9F1"/>
<dbReference type="PROSITE" id="PS50005">
    <property type="entry name" value="TPR"/>
    <property type="match status" value="1"/>
</dbReference>